<keyword evidence="2" id="KW-1185">Reference proteome</keyword>
<dbReference type="Proteomes" id="UP000037035">
    <property type="component" value="Unassembled WGS sequence"/>
</dbReference>
<proteinExistence type="predicted"/>
<dbReference type="EMBL" id="LAVV01011196">
    <property type="protein sequence ID" value="KNZ48067.1"/>
    <property type="molecule type" value="Genomic_DNA"/>
</dbReference>
<evidence type="ECO:0000313" key="1">
    <source>
        <dbReference type="EMBL" id="KNZ48067.1"/>
    </source>
</evidence>
<gene>
    <name evidence="1" type="ORF">VP01_592g8</name>
</gene>
<dbReference type="VEuPathDB" id="FungiDB:VP01_592g8"/>
<dbReference type="OrthoDB" id="2506086at2759"/>
<evidence type="ECO:0000313" key="2">
    <source>
        <dbReference type="Proteomes" id="UP000037035"/>
    </source>
</evidence>
<reference evidence="1 2" key="1">
    <citation type="submission" date="2015-08" db="EMBL/GenBank/DDBJ databases">
        <title>Next Generation Sequencing and Analysis of the Genome of Puccinia sorghi L Schw, the Causal Agent of Maize Common Rust.</title>
        <authorList>
            <person name="Rochi L."/>
            <person name="Burguener G."/>
            <person name="Darino M."/>
            <person name="Turjanski A."/>
            <person name="Kreff E."/>
            <person name="Dieguez M.J."/>
            <person name="Sacco F."/>
        </authorList>
    </citation>
    <scope>NUCLEOTIDE SEQUENCE [LARGE SCALE GENOMIC DNA]</scope>
    <source>
        <strain evidence="1 2">RO10H11247</strain>
    </source>
</reference>
<accession>A0A0L6UIH0</accession>
<dbReference type="AlphaFoldDB" id="A0A0L6UIH0"/>
<sequence>MINNSSQSQYFLADSAFSVSVNTIPAFKNAKNKVLTDKHHVFNRHHHE</sequence>
<comment type="caution">
    <text evidence="1">The sequence shown here is derived from an EMBL/GenBank/DDBJ whole genome shotgun (WGS) entry which is preliminary data.</text>
</comment>
<organism evidence="1 2">
    <name type="scientific">Puccinia sorghi</name>
    <dbReference type="NCBI Taxonomy" id="27349"/>
    <lineage>
        <taxon>Eukaryota</taxon>
        <taxon>Fungi</taxon>
        <taxon>Dikarya</taxon>
        <taxon>Basidiomycota</taxon>
        <taxon>Pucciniomycotina</taxon>
        <taxon>Pucciniomycetes</taxon>
        <taxon>Pucciniales</taxon>
        <taxon>Pucciniaceae</taxon>
        <taxon>Puccinia</taxon>
    </lineage>
</organism>
<protein>
    <submittedName>
        <fullName evidence="1">Uncharacterized protein</fullName>
    </submittedName>
</protein>
<name>A0A0L6UIH0_9BASI</name>